<evidence type="ECO:0000313" key="3">
    <source>
        <dbReference type="Proteomes" id="UP000011058"/>
    </source>
</evidence>
<dbReference type="Proteomes" id="UP000011058">
    <property type="component" value="Chromosome"/>
</dbReference>
<name>I0KCU8_9BACT</name>
<evidence type="ECO:0000259" key="1">
    <source>
        <dbReference type="SMART" id="SM00530"/>
    </source>
</evidence>
<dbReference type="STRING" id="1166018.FAES_3948"/>
<dbReference type="GO" id="GO:0003677">
    <property type="term" value="F:DNA binding"/>
    <property type="evidence" value="ECO:0007669"/>
    <property type="project" value="InterPro"/>
</dbReference>
<dbReference type="SMART" id="SM00530">
    <property type="entry name" value="HTH_XRE"/>
    <property type="match status" value="1"/>
</dbReference>
<dbReference type="CDD" id="cd00093">
    <property type="entry name" value="HTH_XRE"/>
    <property type="match status" value="1"/>
</dbReference>
<dbReference type="OrthoDB" id="839492at2"/>
<dbReference type="InterPro" id="IPR001387">
    <property type="entry name" value="Cro/C1-type_HTH"/>
</dbReference>
<accession>I0KCU8</accession>
<dbReference type="Gene3D" id="1.10.260.40">
    <property type="entry name" value="lambda repressor-like DNA-binding domains"/>
    <property type="match status" value="1"/>
</dbReference>
<evidence type="ECO:0000313" key="2">
    <source>
        <dbReference type="EMBL" id="CCH01951.1"/>
    </source>
</evidence>
<sequence length="226" mass="25717">MYHKKPLRIMSTVQIYDAWPIVPSLHEPTAPTPAQRGDLNHRFLAVMQALGLSGYAVAKGAGIAQPTLSYIASGKQKPSISLIEWLLNTYPQVDADYLLRGIGGPLRDTLLHHHEPTPLAGTGFELQLGRLRWYLRDEVYPQLEDDANLIYDEQGEIIQHADVALAIHLHREFVTYLGEHQSQWWDYYWDELLYLCERFYTSSAQLASILGHPQFIALLHAFNKVG</sequence>
<dbReference type="Pfam" id="PF01381">
    <property type="entry name" value="HTH_3"/>
    <property type="match status" value="1"/>
</dbReference>
<dbReference type="SUPFAM" id="SSF47413">
    <property type="entry name" value="lambda repressor-like DNA-binding domains"/>
    <property type="match status" value="1"/>
</dbReference>
<proteinExistence type="predicted"/>
<gene>
    <name evidence="2" type="ORF">FAES_3948</name>
</gene>
<protein>
    <recommendedName>
        <fullName evidence="1">HTH cro/C1-type domain-containing protein</fullName>
    </recommendedName>
</protein>
<dbReference type="InterPro" id="IPR010982">
    <property type="entry name" value="Lambda_DNA-bd_dom_sf"/>
</dbReference>
<dbReference type="HOGENOM" id="CLU_1270724_0_0_10"/>
<dbReference type="KEGG" id="fae:FAES_3948"/>
<dbReference type="EMBL" id="HE796683">
    <property type="protein sequence ID" value="CCH01951.1"/>
    <property type="molecule type" value="Genomic_DNA"/>
</dbReference>
<organism evidence="2 3">
    <name type="scientific">Fibrella aestuarina BUZ 2</name>
    <dbReference type="NCBI Taxonomy" id="1166018"/>
    <lineage>
        <taxon>Bacteria</taxon>
        <taxon>Pseudomonadati</taxon>
        <taxon>Bacteroidota</taxon>
        <taxon>Cytophagia</taxon>
        <taxon>Cytophagales</taxon>
        <taxon>Spirosomataceae</taxon>
        <taxon>Fibrella</taxon>
    </lineage>
</organism>
<dbReference type="AlphaFoldDB" id="I0KCU8"/>
<keyword evidence="3" id="KW-1185">Reference proteome</keyword>
<feature type="domain" description="HTH cro/C1-type" evidence="1">
    <location>
        <begin position="42"/>
        <end position="98"/>
    </location>
</feature>
<reference evidence="2 3" key="1">
    <citation type="journal article" date="2012" name="J. Bacteriol.">
        <title>Genome Sequence of Fibrella aestuarina BUZ 2T, a Filamentous Marine Bacterium.</title>
        <authorList>
            <person name="Filippini M."/>
            <person name="Qi W."/>
            <person name="Blom J."/>
            <person name="Goesmann A."/>
            <person name="Smits T.H."/>
            <person name="Bagheri H.C."/>
        </authorList>
    </citation>
    <scope>NUCLEOTIDE SEQUENCE [LARGE SCALE GENOMIC DNA]</scope>
    <source>
        <strain evidence="3">BUZ 2T</strain>
    </source>
</reference>